<feature type="region of interest" description="Disordered" evidence="5">
    <location>
        <begin position="82"/>
        <end position="126"/>
    </location>
</feature>
<organism evidence="7">
    <name type="scientific">Scylla olivacea</name>
    <name type="common">Orange mud crab</name>
    <name type="synonym">Cancer olivacea</name>
    <dbReference type="NCBI Taxonomy" id="85551"/>
    <lineage>
        <taxon>Eukaryota</taxon>
        <taxon>Metazoa</taxon>
        <taxon>Ecdysozoa</taxon>
        <taxon>Arthropoda</taxon>
        <taxon>Crustacea</taxon>
        <taxon>Multicrustacea</taxon>
        <taxon>Malacostraca</taxon>
        <taxon>Eumalacostraca</taxon>
        <taxon>Eucarida</taxon>
        <taxon>Decapoda</taxon>
        <taxon>Pleocyemata</taxon>
        <taxon>Brachyura</taxon>
        <taxon>Eubrachyura</taxon>
        <taxon>Portunoidea</taxon>
        <taxon>Portunidae</taxon>
        <taxon>Portuninae</taxon>
        <taxon>Scylla</taxon>
    </lineage>
</organism>
<reference evidence="7" key="1">
    <citation type="submission" date="2015-09" db="EMBL/GenBank/DDBJ databases">
        <title>Scylla olivacea transcriptome.</title>
        <authorList>
            <person name="Ikhwanuddin M."/>
        </authorList>
    </citation>
    <scope>NUCLEOTIDE SEQUENCE</scope>
</reference>
<comment type="function">
    <text evidence="3">Involved in transvection phenomena (= synapsis-dependent gene expression), where the synaptic pairing of chromosomes carrying genes with which zeste interacts influences the expression of these genes. Zeste binds to DNA and stimulates transcription from a nearby promoter.</text>
</comment>
<feature type="coiled-coil region" evidence="4">
    <location>
        <begin position="239"/>
        <end position="280"/>
    </location>
</feature>
<dbReference type="Pfam" id="PF13873">
    <property type="entry name" value="Myb_DNA-bind_5"/>
    <property type="match status" value="1"/>
</dbReference>
<evidence type="ECO:0000313" key="7">
    <source>
        <dbReference type="EMBL" id="JAI64796.1"/>
    </source>
</evidence>
<evidence type="ECO:0000256" key="2">
    <source>
        <dbReference type="ARBA" id="ARBA00016807"/>
    </source>
</evidence>
<dbReference type="InterPro" id="IPR028002">
    <property type="entry name" value="Myb_DNA-bind_5"/>
</dbReference>
<accession>A0A0P4WC50</accession>
<feature type="domain" description="Myb/SANT-like DNA-binding" evidence="6">
    <location>
        <begin position="10"/>
        <end position="85"/>
    </location>
</feature>
<name>A0A0P4WC50_SCYOL</name>
<evidence type="ECO:0000256" key="4">
    <source>
        <dbReference type="SAM" id="Coils"/>
    </source>
</evidence>
<dbReference type="GO" id="GO:0005634">
    <property type="term" value="C:nucleus"/>
    <property type="evidence" value="ECO:0007669"/>
    <property type="project" value="TreeGrafter"/>
</dbReference>
<sequence>MASEAPKRTRRPRFSRMETLTLVEEVESRAAVILGKLNGEVTVDKKNKAWEDIAMSVNAVSRFRRTPGELRKKFKDLRTHVKSKAVAEQRHAASTGVSEPVPGPQPSTSNGDGVIRPSSAGVTGSAEASGFNAAIGESSSLVSVDVDEDPTFQIIKHTDDVPQCSQDPTHQLFRIEDPTQPSTFPKPFAALQPSAASQPYTALQPSLPPAAKQSCSRTPAGSQSELELIPQFLENQQEIRDLLHELVQVQHEQAQAQRELVEYQHQSAETQREYLNLLRQFMTHATEWFKANAKQ</sequence>
<dbReference type="AlphaFoldDB" id="A0A0P4WC50"/>
<dbReference type="PANTHER" id="PTHR23098">
    <property type="entry name" value="AGAP001331-PA-RELATED"/>
    <property type="match status" value="1"/>
</dbReference>
<feature type="compositionally biased region" description="Basic and acidic residues" evidence="5">
    <location>
        <begin position="82"/>
        <end position="91"/>
    </location>
</feature>
<proteinExistence type="predicted"/>
<evidence type="ECO:0000256" key="5">
    <source>
        <dbReference type="SAM" id="MobiDB-lite"/>
    </source>
</evidence>
<comment type="subunit">
    <text evidence="1">Self-associates forming complexes of several hundred monomers.</text>
</comment>
<evidence type="ECO:0000256" key="1">
    <source>
        <dbReference type="ARBA" id="ARBA00011764"/>
    </source>
</evidence>
<dbReference type="EMBL" id="GDRN01064671">
    <property type="protein sequence ID" value="JAI64796.1"/>
    <property type="molecule type" value="Transcribed_RNA"/>
</dbReference>
<protein>
    <recommendedName>
        <fullName evidence="2">Regulatory protein zeste</fullName>
    </recommendedName>
</protein>
<evidence type="ECO:0000259" key="6">
    <source>
        <dbReference type="Pfam" id="PF13873"/>
    </source>
</evidence>
<evidence type="ECO:0000256" key="3">
    <source>
        <dbReference type="ARBA" id="ARBA00025466"/>
    </source>
</evidence>
<keyword evidence="4" id="KW-0175">Coiled coil</keyword>
<dbReference type="PANTHER" id="PTHR23098:SF16">
    <property type="entry name" value="REGULATORY PROTEIN ZESTE"/>
    <property type="match status" value="1"/>
</dbReference>